<keyword evidence="1" id="KW-0732">Signal</keyword>
<keyword evidence="3" id="KW-1185">Reference proteome</keyword>
<dbReference type="RefSeq" id="WP_019061362.1">
    <property type="nucleotide sequence ID" value="NZ_JAWMAJ010000134.1"/>
</dbReference>
<reference evidence="2 3" key="1">
    <citation type="submission" date="2023-10" db="EMBL/GenBank/DDBJ databases">
        <title>Characterization of rhizosphere-enriched actinobacteria from wheat plants lab-grown on chernevaya soil.</title>
        <authorList>
            <person name="Tikhonova E.N."/>
            <person name="Konopkin A."/>
            <person name="Kravchenko I.K."/>
        </authorList>
    </citation>
    <scope>NUCLEOTIDE SEQUENCE [LARGE SCALE GENOMIC DNA]</scope>
    <source>
        <strain evidence="2 3">RR29</strain>
    </source>
</reference>
<organism evidence="2 3">
    <name type="scientific">Streptomyces prunicolor</name>
    <dbReference type="NCBI Taxonomy" id="67348"/>
    <lineage>
        <taxon>Bacteria</taxon>
        <taxon>Bacillati</taxon>
        <taxon>Actinomycetota</taxon>
        <taxon>Actinomycetes</taxon>
        <taxon>Kitasatosporales</taxon>
        <taxon>Streptomycetaceae</taxon>
        <taxon>Streptomyces</taxon>
    </lineage>
</organism>
<proteinExistence type="predicted"/>
<gene>
    <name evidence="2" type="ORF">R5A26_31790</name>
</gene>
<protein>
    <submittedName>
        <fullName evidence="2">Spore-associated protein A</fullName>
    </submittedName>
</protein>
<dbReference type="Proteomes" id="UP001187346">
    <property type="component" value="Unassembled WGS sequence"/>
</dbReference>
<dbReference type="EMBL" id="JAWMAJ010000134">
    <property type="protein sequence ID" value="MDV7220533.1"/>
    <property type="molecule type" value="Genomic_DNA"/>
</dbReference>
<sequence length="147" mass="14885">MIKLSRRATTAAALTVLALGGTVAATAPASAATSTTKAAAVATYNGACGTGYKVIDSTPVGNVGKVFLTWNESTGKNCAVTIRNTPGAKIHMAVELNIDIDEEHNPVVDSGQYTSYAGPVYMSARGYCAVWQGVIGTATGGDSGHCG</sequence>
<feature type="signal peptide" evidence="1">
    <location>
        <begin position="1"/>
        <end position="31"/>
    </location>
</feature>
<evidence type="ECO:0000313" key="3">
    <source>
        <dbReference type="Proteomes" id="UP001187346"/>
    </source>
</evidence>
<accession>A0ABU4FIU6</accession>
<evidence type="ECO:0000313" key="2">
    <source>
        <dbReference type="EMBL" id="MDV7220533.1"/>
    </source>
</evidence>
<evidence type="ECO:0000256" key="1">
    <source>
        <dbReference type="SAM" id="SignalP"/>
    </source>
</evidence>
<comment type="caution">
    <text evidence="2">The sequence shown here is derived from an EMBL/GenBank/DDBJ whole genome shotgun (WGS) entry which is preliminary data.</text>
</comment>
<feature type="chain" id="PRO_5046315380" evidence="1">
    <location>
        <begin position="32"/>
        <end position="147"/>
    </location>
</feature>
<name>A0ABU4FIU6_9ACTN</name>